<feature type="non-terminal residue" evidence="1">
    <location>
        <position position="41"/>
    </location>
</feature>
<comment type="caution">
    <text evidence="1">The sequence shown here is derived from an EMBL/GenBank/DDBJ whole genome shotgun (WGS) entry which is preliminary data.</text>
</comment>
<accession>X0TDS5</accession>
<name>X0TDS5_9ZZZZ</name>
<evidence type="ECO:0000313" key="1">
    <source>
        <dbReference type="EMBL" id="GAF91369.1"/>
    </source>
</evidence>
<reference evidence="1" key="1">
    <citation type="journal article" date="2014" name="Front. Microbiol.">
        <title>High frequency of phylogenetically diverse reductive dehalogenase-homologous genes in deep subseafloor sedimentary metagenomes.</title>
        <authorList>
            <person name="Kawai M."/>
            <person name="Futagami T."/>
            <person name="Toyoda A."/>
            <person name="Takaki Y."/>
            <person name="Nishi S."/>
            <person name="Hori S."/>
            <person name="Arai W."/>
            <person name="Tsubouchi T."/>
            <person name="Morono Y."/>
            <person name="Uchiyama I."/>
            <person name="Ito T."/>
            <person name="Fujiyama A."/>
            <person name="Inagaki F."/>
            <person name="Takami H."/>
        </authorList>
    </citation>
    <scope>NUCLEOTIDE SEQUENCE</scope>
    <source>
        <strain evidence="1">Expedition CK06-06</strain>
    </source>
</reference>
<sequence>MEIRDLKHLREIYGHSQQDLYARPDLSVFKILQAEKGNIFS</sequence>
<organism evidence="1">
    <name type="scientific">marine sediment metagenome</name>
    <dbReference type="NCBI Taxonomy" id="412755"/>
    <lineage>
        <taxon>unclassified sequences</taxon>
        <taxon>metagenomes</taxon>
        <taxon>ecological metagenomes</taxon>
    </lineage>
</organism>
<proteinExistence type="predicted"/>
<gene>
    <name evidence="1" type="ORF">S01H1_24153</name>
</gene>
<dbReference type="AlphaFoldDB" id="X0TDS5"/>
<protein>
    <submittedName>
        <fullName evidence="1">Uncharacterized protein</fullName>
    </submittedName>
</protein>
<dbReference type="EMBL" id="BARS01014231">
    <property type="protein sequence ID" value="GAF91369.1"/>
    <property type="molecule type" value="Genomic_DNA"/>
</dbReference>